<dbReference type="GO" id="GO:0016020">
    <property type="term" value="C:membrane"/>
    <property type="evidence" value="ECO:0007669"/>
    <property type="project" value="InterPro"/>
</dbReference>
<name>A0A2U2J7N4_9FLAO</name>
<feature type="domain" description="Peptidase C39" evidence="1">
    <location>
        <begin position="7"/>
        <end position="126"/>
    </location>
</feature>
<dbReference type="InterPro" id="IPR005074">
    <property type="entry name" value="Peptidase_C39"/>
</dbReference>
<evidence type="ECO:0000313" key="3">
    <source>
        <dbReference type="Proteomes" id="UP000245670"/>
    </source>
</evidence>
<dbReference type="GO" id="GO:0008233">
    <property type="term" value="F:peptidase activity"/>
    <property type="evidence" value="ECO:0007669"/>
    <property type="project" value="InterPro"/>
</dbReference>
<dbReference type="Proteomes" id="UP000245670">
    <property type="component" value="Unassembled WGS sequence"/>
</dbReference>
<evidence type="ECO:0000313" key="2">
    <source>
        <dbReference type="EMBL" id="PWG04353.1"/>
    </source>
</evidence>
<dbReference type="RefSeq" id="WP_109405723.1">
    <property type="nucleotide sequence ID" value="NZ_QFFG01000006.1"/>
</dbReference>
<dbReference type="EMBL" id="QFFG01000006">
    <property type="protein sequence ID" value="PWG04353.1"/>
    <property type="molecule type" value="Genomic_DNA"/>
</dbReference>
<keyword evidence="3" id="KW-1185">Reference proteome</keyword>
<dbReference type="AlphaFoldDB" id="A0A2U2J7N4"/>
<dbReference type="Gene3D" id="3.90.70.10">
    <property type="entry name" value="Cysteine proteinases"/>
    <property type="match status" value="1"/>
</dbReference>
<dbReference type="Pfam" id="PF03412">
    <property type="entry name" value="Peptidase_C39"/>
    <property type="match status" value="1"/>
</dbReference>
<protein>
    <recommendedName>
        <fullName evidence="1">Peptidase C39 domain-containing protein</fullName>
    </recommendedName>
</protein>
<comment type="caution">
    <text evidence="2">The sequence shown here is derived from an EMBL/GenBank/DDBJ whole genome shotgun (WGS) entry which is preliminary data.</text>
</comment>
<gene>
    <name evidence="2" type="ORF">DIS07_13170</name>
</gene>
<dbReference type="PROSITE" id="PS50990">
    <property type="entry name" value="PEPTIDASE_C39"/>
    <property type="match status" value="1"/>
</dbReference>
<accession>A0A2U2J7N4</accession>
<sequence length="175" mass="20393">MKEIVVQKSWNDNLAASLATFCKYYNIKISKSSIYKSFNDSEKMQDFVRIQDFANTYAFEYSSGFFDKSNFKSLVFPILALVKGYRTVIIIDFTDTNITYLDSLTGKNTESLDEFISYATGHYFYLNPNSSYLKEVNFEKLTKLENELESKRNWVSPKIIELTPESLMTDFNIRV</sequence>
<dbReference type="GO" id="GO:0006508">
    <property type="term" value="P:proteolysis"/>
    <property type="evidence" value="ECO:0007669"/>
    <property type="project" value="InterPro"/>
</dbReference>
<proteinExistence type="predicted"/>
<reference evidence="2 3" key="1">
    <citation type="submission" date="2018-05" db="EMBL/GenBank/DDBJ databases">
        <title>Polaribacter aquimarinus sp. nov., isolated from sediment in a sediment of sea.</title>
        <authorList>
            <person name="Lu D."/>
        </authorList>
    </citation>
    <scope>NUCLEOTIDE SEQUENCE [LARGE SCALE GENOMIC DNA]</scope>
    <source>
        <strain evidence="2 3">ZY113</strain>
    </source>
</reference>
<dbReference type="GO" id="GO:0005524">
    <property type="term" value="F:ATP binding"/>
    <property type="evidence" value="ECO:0007669"/>
    <property type="project" value="InterPro"/>
</dbReference>
<evidence type="ECO:0000259" key="1">
    <source>
        <dbReference type="PROSITE" id="PS50990"/>
    </source>
</evidence>
<organism evidence="2 3">
    <name type="scientific">Polaribacter aquimarinus</name>
    <dbReference type="NCBI Taxonomy" id="2100726"/>
    <lineage>
        <taxon>Bacteria</taxon>
        <taxon>Pseudomonadati</taxon>
        <taxon>Bacteroidota</taxon>
        <taxon>Flavobacteriia</taxon>
        <taxon>Flavobacteriales</taxon>
        <taxon>Flavobacteriaceae</taxon>
    </lineage>
</organism>